<sequence>MFPRNLLLLPLAALFLPSAAVTPIPSLTMESLLNEGGISLALLAQPMFFFGQAMNRPPCYPTNATTAIGTQTPSVGLCDYPNVGCNCRQPGIGISNPGPSFPVYYSYNRCTPTEIRVVYNLFYEKDGTTPDQIFGHRYDWERVIVIWSLNPNTTWTPSTLLLSQHSGYQSIPWASIQNTFSTQDATLPRGGNNGLKNRDHPKVYVAWSKHAHYQDRNTGWNDPISQLTGNAFRSQDWWYFPVASDYLRADGSTELGQRIMGFDWGSASSNPAAVHDGLCVAGA</sequence>
<keyword evidence="3" id="KW-1185">Reference proteome</keyword>
<evidence type="ECO:0000313" key="3">
    <source>
        <dbReference type="Proteomes" id="UP001301958"/>
    </source>
</evidence>
<organism evidence="2 3">
    <name type="scientific">Podospora fimiseda</name>
    <dbReference type="NCBI Taxonomy" id="252190"/>
    <lineage>
        <taxon>Eukaryota</taxon>
        <taxon>Fungi</taxon>
        <taxon>Dikarya</taxon>
        <taxon>Ascomycota</taxon>
        <taxon>Pezizomycotina</taxon>
        <taxon>Sordariomycetes</taxon>
        <taxon>Sordariomycetidae</taxon>
        <taxon>Sordariales</taxon>
        <taxon>Podosporaceae</taxon>
        <taxon>Podospora</taxon>
    </lineage>
</organism>
<feature type="chain" id="PRO_5042956963" evidence="1">
    <location>
        <begin position="22"/>
        <end position="283"/>
    </location>
</feature>
<dbReference type="Pfam" id="PF05630">
    <property type="entry name" value="NPP1"/>
    <property type="match status" value="1"/>
</dbReference>
<proteinExistence type="predicted"/>
<accession>A0AAN7BY23</accession>
<reference evidence="2" key="1">
    <citation type="journal article" date="2023" name="Mol. Phylogenet. Evol.">
        <title>Genome-scale phylogeny and comparative genomics of the fungal order Sordariales.</title>
        <authorList>
            <person name="Hensen N."/>
            <person name="Bonometti L."/>
            <person name="Westerberg I."/>
            <person name="Brannstrom I.O."/>
            <person name="Guillou S."/>
            <person name="Cros-Aarteil S."/>
            <person name="Calhoun S."/>
            <person name="Haridas S."/>
            <person name="Kuo A."/>
            <person name="Mondo S."/>
            <person name="Pangilinan J."/>
            <person name="Riley R."/>
            <person name="LaButti K."/>
            <person name="Andreopoulos B."/>
            <person name="Lipzen A."/>
            <person name="Chen C."/>
            <person name="Yan M."/>
            <person name="Daum C."/>
            <person name="Ng V."/>
            <person name="Clum A."/>
            <person name="Steindorff A."/>
            <person name="Ohm R.A."/>
            <person name="Martin F."/>
            <person name="Silar P."/>
            <person name="Natvig D.O."/>
            <person name="Lalanne C."/>
            <person name="Gautier V."/>
            <person name="Ament-Velasquez S.L."/>
            <person name="Kruys A."/>
            <person name="Hutchinson M.I."/>
            <person name="Powell A.J."/>
            <person name="Barry K."/>
            <person name="Miller A.N."/>
            <person name="Grigoriev I.V."/>
            <person name="Debuchy R."/>
            <person name="Gladieux P."/>
            <person name="Hiltunen Thoren M."/>
            <person name="Johannesson H."/>
        </authorList>
    </citation>
    <scope>NUCLEOTIDE SEQUENCE</scope>
    <source>
        <strain evidence="2">CBS 990.96</strain>
    </source>
</reference>
<gene>
    <name evidence="2" type="ORF">QBC38DRAFT_465262</name>
</gene>
<reference evidence="2" key="2">
    <citation type="submission" date="2023-05" db="EMBL/GenBank/DDBJ databases">
        <authorList>
            <consortium name="Lawrence Berkeley National Laboratory"/>
            <person name="Steindorff A."/>
            <person name="Hensen N."/>
            <person name="Bonometti L."/>
            <person name="Westerberg I."/>
            <person name="Brannstrom I.O."/>
            <person name="Guillou S."/>
            <person name="Cros-Aarteil S."/>
            <person name="Calhoun S."/>
            <person name="Haridas S."/>
            <person name="Kuo A."/>
            <person name="Mondo S."/>
            <person name="Pangilinan J."/>
            <person name="Riley R."/>
            <person name="Labutti K."/>
            <person name="Andreopoulos B."/>
            <person name="Lipzen A."/>
            <person name="Chen C."/>
            <person name="Yanf M."/>
            <person name="Daum C."/>
            <person name="Ng V."/>
            <person name="Clum A."/>
            <person name="Ohm R."/>
            <person name="Martin F."/>
            <person name="Silar P."/>
            <person name="Natvig D."/>
            <person name="Lalanne C."/>
            <person name="Gautier V."/>
            <person name="Ament-Velasquez S.L."/>
            <person name="Kruys A."/>
            <person name="Hutchinson M.I."/>
            <person name="Powell A.J."/>
            <person name="Barry K."/>
            <person name="Miller A.N."/>
            <person name="Grigoriev I.V."/>
            <person name="Debuchy R."/>
            <person name="Gladieux P."/>
            <person name="Thoren M.H."/>
            <person name="Johannesson H."/>
        </authorList>
    </citation>
    <scope>NUCLEOTIDE SEQUENCE</scope>
    <source>
        <strain evidence="2">CBS 990.96</strain>
    </source>
</reference>
<keyword evidence="1" id="KW-0732">Signal</keyword>
<name>A0AAN7BY23_9PEZI</name>
<dbReference type="Proteomes" id="UP001301958">
    <property type="component" value="Unassembled WGS sequence"/>
</dbReference>
<feature type="signal peptide" evidence="1">
    <location>
        <begin position="1"/>
        <end position="21"/>
    </location>
</feature>
<comment type="caution">
    <text evidence="2">The sequence shown here is derived from an EMBL/GenBank/DDBJ whole genome shotgun (WGS) entry which is preliminary data.</text>
</comment>
<evidence type="ECO:0000313" key="2">
    <source>
        <dbReference type="EMBL" id="KAK4231670.1"/>
    </source>
</evidence>
<protein>
    <submittedName>
        <fullName evidence="2">Uncharacterized protein</fullName>
    </submittedName>
</protein>
<dbReference type="EMBL" id="MU865291">
    <property type="protein sequence ID" value="KAK4231670.1"/>
    <property type="molecule type" value="Genomic_DNA"/>
</dbReference>
<dbReference type="InterPro" id="IPR008701">
    <property type="entry name" value="NPP1"/>
</dbReference>
<dbReference type="AlphaFoldDB" id="A0AAN7BY23"/>
<evidence type="ECO:0000256" key="1">
    <source>
        <dbReference type="SAM" id="SignalP"/>
    </source>
</evidence>